<evidence type="ECO:0000313" key="1">
    <source>
        <dbReference type="EMBL" id="KAI5396557.1"/>
    </source>
</evidence>
<reference evidence="1 2" key="1">
    <citation type="journal article" date="2022" name="Nat. Genet.">
        <title>Improved pea reference genome and pan-genome highlight genomic features and evolutionary characteristics.</title>
        <authorList>
            <person name="Yang T."/>
            <person name="Liu R."/>
            <person name="Luo Y."/>
            <person name="Hu S."/>
            <person name="Wang D."/>
            <person name="Wang C."/>
            <person name="Pandey M.K."/>
            <person name="Ge S."/>
            <person name="Xu Q."/>
            <person name="Li N."/>
            <person name="Li G."/>
            <person name="Huang Y."/>
            <person name="Saxena R.K."/>
            <person name="Ji Y."/>
            <person name="Li M."/>
            <person name="Yan X."/>
            <person name="He Y."/>
            <person name="Liu Y."/>
            <person name="Wang X."/>
            <person name="Xiang C."/>
            <person name="Varshney R.K."/>
            <person name="Ding H."/>
            <person name="Gao S."/>
            <person name="Zong X."/>
        </authorList>
    </citation>
    <scope>NUCLEOTIDE SEQUENCE [LARGE SCALE GENOMIC DNA]</scope>
    <source>
        <strain evidence="1 2">cv. Zhongwan 6</strain>
    </source>
</reference>
<dbReference type="Gene3D" id="3.30.160.20">
    <property type="match status" value="1"/>
</dbReference>
<dbReference type="EMBL" id="JAMSHJ010000006">
    <property type="protein sequence ID" value="KAI5396557.1"/>
    <property type="molecule type" value="Genomic_DNA"/>
</dbReference>
<protein>
    <submittedName>
        <fullName evidence="1">Uncharacterized protein</fullName>
    </submittedName>
</protein>
<name>A0A9D4W7P2_PEA</name>
<evidence type="ECO:0000313" key="2">
    <source>
        <dbReference type="Proteomes" id="UP001058974"/>
    </source>
</evidence>
<comment type="caution">
    <text evidence="1">The sequence shown here is derived from an EMBL/GenBank/DDBJ whole genome shotgun (WGS) entry which is preliminary data.</text>
</comment>
<accession>A0A9D4W7P2</accession>
<organism evidence="1 2">
    <name type="scientific">Pisum sativum</name>
    <name type="common">Garden pea</name>
    <name type="synonym">Lathyrus oleraceus</name>
    <dbReference type="NCBI Taxonomy" id="3888"/>
    <lineage>
        <taxon>Eukaryota</taxon>
        <taxon>Viridiplantae</taxon>
        <taxon>Streptophyta</taxon>
        <taxon>Embryophyta</taxon>
        <taxon>Tracheophyta</taxon>
        <taxon>Spermatophyta</taxon>
        <taxon>Magnoliopsida</taxon>
        <taxon>eudicotyledons</taxon>
        <taxon>Gunneridae</taxon>
        <taxon>Pentapetalae</taxon>
        <taxon>rosids</taxon>
        <taxon>fabids</taxon>
        <taxon>Fabales</taxon>
        <taxon>Fabaceae</taxon>
        <taxon>Papilionoideae</taxon>
        <taxon>50 kb inversion clade</taxon>
        <taxon>NPAAA clade</taxon>
        <taxon>Hologalegina</taxon>
        <taxon>IRL clade</taxon>
        <taxon>Fabeae</taxon>
        <taxon>Lathyrus</taxon>
    </lineage>
</organism>
<dbReference type="InterPro" id="IPR045853">
    <property type="entry name" value="Pep_chain_release_fac_I_sf"/>
</dbReference>
<proteinExistence type="predicted"/>
<dbReference type="PANTHER" id="PTHR43116:SF4">
    <property type="entry name" value="PEPTIDE CHAIN RELEASE FACTOR PRFB3, CHLOROPLASTIC"/>
    <property type="match status" value="1"/>
</dbReference>
<dbReference type="SUPFAM" id="SSF75620">
    <property type="entry name" value="Release factor"/>
    <property type="match status" value="1"/>
</dbReference>
<dbReference type="Proteomes" id="UP001058974">
    <property type="component" value="Chromosome 6"/>
</dbReference>
<dbReference type="AlphaFoldDB" id="A0A9D4W7P2"/>
<dbReference type="Gene3D" id="3.30.70.1660">
    <property type="match status" value="1"/>
</dbReference>
<dbReference type="PANTHER" id="PTHR43116">
    <property type="entry name" value="PEPTIDE CHAIN RELEASE FACTOR 2"/>
    <property type="match status" value="1"/>
</dbReference>
<dbReference type="Gramene" id="Psat06G0267700-T2">
    <property type="protein sequence ID" value="KAI5396557.1"/>
    <property type="gene ID" value="KIW84_062677"/>
</dbReference>
<keyword evidence="2" id="KW-1185">Reference proteome</keyword>
<sequence>MKALNRLKAKLEVIAIEQGDYSINSIVKNKILNMWEEETRRYVSHPYKLVHDVKTGIEMTDLNTVLDGNIEPFVAAHINTREAGFYQLVLEQFSSGTALWYLREGKWRPDWKFSNADLKGC</sequence>
<gene>
    <name evidence="1" type="ORF">KIW84_062677</name>
</gene>